<gene>
    <name evidence="1" type="ORF">PMEA_00029571</name>
</gene>
<sequence>MDTAKEIVSHIKFSPKRENLLGEIKENLEGPESEAKGILGLCPTRWTVRASCFQRILDNYAALLQEWTISLDEKLQSDIRGRIIGCQAQMNTFDFFFGLNLGQRLFSHTDNLSRTLQ</sequence>
<organism evidence="1 2">
    <name type="scientific">Pocillopora meandrina</name>
    <dbReference type="NCBI Taxonomy" id="46732"/>
    <lineage>
        <taxon>Eukaryota</taxon>
        <taxon>Metazoa</taxon>
        <taxon>Cnidaria</taxon>
        <taxon>Anthozoa</taxon>
        <taxon>Hexacorallia</taxon>
        <taxon>Scleractinia</taxon>
        <taxon>Astrocoeniina</taxon>
        <taxon>Pocilloporidae</taxon>
        <taxon>Pocillopora</taxon>
    </lineage>
</organism>
<protein>
    <submittedName>
        <fullName evidence="1">Uncharacterized protein</fullName>
    </submittedName>
</protein>
<dbReference type="Proteomes" id="UP001159428">
    <property type="component" value="Unassembled WGS sequence"/>
</dbReference>
<dbReference type="AlphaFoldDB" id="A0AAU9XTS8"/>
<reference evidence="1 2" key="1">
    <citation type="submission" date="2022-05" db="EMBL/GenBank/DDBJ databases">
        <authorList>
            <consortium name="Genoscope - CEA"/>
            <person name="William W."/>
        </authorList>
    </citation>
    <scope>NUCLEOTIDE SEQUENCE [LARGE SCALE GENOMIC DNA]</scope>
</reference>
<proteinExistence type="predicted"/>
<keyword evidence="2" id="KW-1185">Reference proteome</keyword>
<comment type="caution">
    <text evidence="1">The sequence shown here is derived from an EMBL/GenBank/DDBJ whole genome shotgun (WGS) entry which is preliminary data.</text>
</comment>
<evidence type="ECO:0000313" key="1">
    <source>
        <dbReference type="EMBL" id="CAH3156407.1"/>
    </source>
</evidence>
<evidence type="ECO:0000313" key="2">
    <source>
        <dbReference type="Proteomes" id="UP001159428"/>
    </source>
</evidence>
<name>A0AAU9XTS8_9CNID</name>
<dbReference type="EMBL" id="CALNXJ010000061">
    <property type="protein sequence ID" value="CAH3156407.1"/>
    <property type="molecule type" value="Genomic_DNA"/>
</dbReference>
<accession>A0AAU9XTS8</accession>